<keyword evidence="4" id="KW-1185">Reference proteome</keyword>
<keyword evidence="1" id="KW-0472">Membrane</keyword>
<keyword evidence="1" id="KW-1133">Transmembrane helix</keyword>
<feature type="domain" description="Abscisic acid G-protein coupled receptor-like" evidence="2">
    <location>
        <begin position="172"/>
        <end position="339"/>
    </location>
</feature>
<comment type="caution">
    <text evidence="3">The sequence shown here is derived from an EMBL/GenBank/DDBJ whole genome shotgun (WGS) entry which is preliminary data.</text>
</comment>
<dbReference type="InterPro" id="IPR025969">
    <property type="entry name" value="ABA_GPCR_dom"/>
</dbReference>
<name>A0ABR4N273_9FUNG</name>
<dbReference type="EMBL" id="JADGIZ020000044">
    <property type="protein sequence ID" value="KAL2913610.1"/>
    <property type="molecule type" value="Genomic_DNA"/>
</dbReference>
<feature type="transmembrane region" description="Helical" evidence="1">
    <location>
        <begin position="32"/>
        <end position="55"/>
    </location>
</feature>
<feature type="transmembrane region" description="Helical" evidence="1">
    <location>
        <begin position="274"/>
        <end position="296"/>
    </location>
</feature>
<sequence>MFRAPPPDAAAAAAFAAASAGAHTHDDLKDDLLLLACLALSFAAAWTLVLDRLLLVSASSIDAATRFLFSLTFATSCSLLLLVVLEVGDSFPESKVSAEDIVRAEHRLQQTIESILDKKRRLMIAQSVPRDGLWSEPAATRGMFGGVFSSVAQRLTGGGRTDEVDRQRLIEAKTWRGIYNNALGYAFSGYCLYKMAAAAVGILFSRTGGTDPVTQALEILVHNVGLDIDVETWTKELSFIFLGVLVAASIRGLLLQLAKVSAIFSSAASQKSMVLLLAHIMGFYFLSVVLMMRANLPAKQRANLTLVLGAVEFDFYQRWFDAIFLVSATASGIAIAVAEHIKRSSRAWIDD</sequence>
<feature type="transmembrane region" description="Helical" evidence="1">
    <location>
        <begin position="237"/>
        <end position="254"/>
    </location>
</feature>
<proteinExistence type="predicted"/>
<evidence type="ECO:0000256" key="1">
    <source>
        <dbReference type="SAM" id="Phobius"/>
    </source>
</evidence>
<dbReference type="Pfam" id="PF12430">
    <property type="entry name" value="ABA_GPCR"/>
    <property type="match status" value="1"/>
</dbReference>
<dbReference type="Proteomes" id="UP001527925">
    <property type="component" value="Unassembled WGS sequence"/>
</dbReference>
<evidence type="ECO:0000313" key="4">
    <source>
        <dbReference type="Proteomes" id="UP001527925"/>
    </source>
</evidence>
<accession>A0ABR4N273</accession>
<keyword evidence="1" id="KW-0812">Transmembrane</keyword>
<dbReference type="PANTHER" id="PTHR15948">
    <property type="entry name" value="G-PROTEIN COUPLED RECEPTOR 89-RELATED"/>
    <property type="match status" value="1"/>
</dbReference>
<dbReference type="InterPro" id="IPR015672">
    <property type="entry name" value="GPHR/GTG"/>
</dbReference>
<dbReference type="PANTHER" id="PTHR15948:SF0">
    <property type="entry name" value="GOLGI PH REGULATOR A-RELATED"/>
    <property type="match status" value="1"/>
</dbReference>
<feature type="transmembrane region" description="Helical" evidence="1">
    <location>
        <begin position="67"/>
        <end position="85"/>
    </location>
</feature>
<evidence type="ECO:0000259" key="2">
    <source>
        <dbReference type="Pfam" id="PF12430"/>
    </source>
</evidence>
<protein>
    <recommendedName>
        <fullName evidence="2">Abscisic acid G-protein coupled receptor-like domain-containing protein</fullName>
    </recommendedName>
</protein>
<organism evidence="3 4">
    <name type="scientific">Polyrhizophydium stewartii</name>
    <dbReference type="NCBI Taxonomy" id="2732419"/>
    <lineage>
        <taxon>Eukaryota</taxon>
        <taxon>Fungi</taxon>
        <taxon>Fungi incertae sedis</taxon>
        <taxon>Chytridiomycota</taxon>
        <taxon>Chytridiomycota incertae sedis</taxon>
        <taxon>Chytridiomycetes</taxon>
        <taxon>Rhizophydiales</taxon>
        <taxon>Rhizophydiales incertae sedis</taxon>
        <taxon>Polyrhizophydium</taxon>
    </lineage>
</organism>
<evidence type="ECO:0000313" key="3">
    <source>
        <dbReference type="EMBL" id="KAL2913610.1"/>
    </source>
</evidence>
<reference evidence="3 4" key="1">
    <citation type="submission" date="2023-09" db="EMBL/GenBank/DDBJ databases">
        <title>Pangenome analysis of Batrachochytrium dendrobatidis and related Chytrids.</title>
        <authorList>
            <person name="Yacoub M.N."/>
            <person name="Stajich J.E."/>
            <person name="James T.Y."/>
        </authorList>
    </citation>
    <scope>NUCLEOTIDE SEQUENCE [LARGE SCALE GENOMIC DNA]</scope>
    <source>
        <strain evidence="3 4">JEL0888</strain>
    </source>
</reference>
<feature type="transmembrane region" description="Helical" evidence="1">
    <location>
        <begin position="316"/>
        <end position="338"/>
    </location>
</feature>
<gene>
    <name evidence="3" type="ORF">HK105_206912</name>
</gene>